<dbReference type="Pfam" id="PF07690">
    <property type="entry name" value="MFS_1"/>
    <property type="match status" value="1"/>
</dbReference>
<protein>
    <submittedName>
        <fullName evidence="6">MFS transporter</fullName>
    </submittedName>
</protein>
<gene>
    <name evidence="6" type="ORF">FY550_03910</name>
</gene>
<feature type="transmembrane region" description="Helical" evidence="5">
    <location>
        <begin position="132"/>
        <end position="149"/>
    </location>
</feature>
<sequence>MVPMARARLAIGDGTLGLILLALGAGGMLMMPLSGLLVRHFGSRRIVVLAGLSPMLLLPLLAIAPTAITLALALFLFGALIGAMDVSMNAQAVTIEAVAEHSRMATFHGLFSLGGLLGAGLMSLLIGLGLPLVTIAALCGVAITLMVLAGRRQLLDDPPAPQGSAGFTWPRGAVVVLGLLCLIAFLAEGAVLDWSAVFLRYSRDASPALAGMGYGLFSLTMAAGRLSGDRLIRRFGPIRVLRWGALLAAFGYAVALIAPWPVMALVGFMLVGLGLSNLVPVLFSAAGRVPDMSPGLAISAVTTLGYAGLLAGPAALGLISELTSLTFALALIALALLGVMGSAGRIARR</sequence>
<keyword evidence="3 5" id="KW-1133">Transmembrane helix</keyword>
<keyword evidence="2 5" id="KW-0812">Transmembrane</keyword>
<feature type="transmembrane region" description="Helical" evidence="5">
    <location>
        <begin position="16"/>
        <end position="38"/>
    </location>
</feature>
<accession>A0A5C1A1A5</accession>
<dbReference type="EMBL" id="CP043420">
    <property type="protein sequence ID" value="QEL12710.1"/>
    <property type="molecule type" value="Genomic_DNA"/>
</dbReference>
<evidence type="ECO:0000256" key="1">
    <source>
        <dbReference type="ARBA" id="ARBA00004141"/>
    </source>
</evidence>
<dbReference type="CDD" id="cd17393">
    <property type="entry name" value="MFS_MosC_like"/>
    <property type="match status" value="1"/>
</dbReference>
<proteinExistence type="predicted"/>
<dbReference type="PANTHER" id="PTHR23514">
    <property type="entry name" value="BYPASS OF STOP CODON PROTEIN 6"/>
    <property type="match status" value="1"/>
</dbReference>
<feature type="transmembrane region" description="Helical" evidence="5">
    <location>
        <begin position="264"/>
        <end position="283"/>
    </location>
</feature>
<feature type="transmembrane region" description="Helical" evidence="5">
    <location>
        <begin position="295"/>
        <end position="319"/>
    </location>
</feature>
<feature type="transmembrane region" description="Helical" evidence="5">
    <location>
        <begin position="207"/>
        <end position="228"/>
    </location>
</feature>
<reference evidence="6 7" key="1">
    <citation type="submission" date="2019-08" db="EMBL/GenBank/DDBJ databases">
        <title>Complete genome sequence of Kushneria sp. YCWA18, a halophilic phosphate-solubilizing bacterium isolated from Daqiao saltern in China.</title>
        <authorList>
            <person name="Du G.-X."/>
            <person name="Qu L.-Y."/>
        </authorList>
    </citation>
    <scope>NUCLEOTIDE SEQUENCE [LARGE SCALE GENOMIC DNA]</scope>
    <source>
        <strain evidence="6 7">YCWA18</strain>
    </source>
</reference>
<evidence type="ECO:0000256" key="3">
    <source>
        <dbReference type="ARBA" id="ARBA00022989"/>
    </source>
</evidence>
<dbReference type="GO" id="GO:0016020">
    <property type="term" value="C:membrane"/>
    <property type="evidence" value="ECO:0007669"/>
    <property type="project" value="UniProtKB-SubCell"/>
</dbReference>
<dbReference type="Proteomes" id="UP000322553">
    <property type="component" value="Chromosome"/>
</dbReference>
<keyword evidence="4 5" id="KW-0472">Membrane</keyword>
<evidence type="ECO:0000256" key="5">
    <source>
        <dbReference type="SAM" id="Phobius"/>
    </source>
</evidence>
<feature type="transmembrane region" description="Helical" evidence="5">
    <location>
        <begin position="325"/>
        <end position="347"/>
    </location>
</feature>
<feature type="transmembrane region" description="Helical" evidence="5">
    <location>
        <begin position="240"/>
        <end position="258"/>
    </location>
</feature>
<evidence type="ECO:0000313" key="6">
    <source>
        <dbReference type="EMBL" id="QEL12710.1"/>
    </source>
</evidence>
<feature type="transmembrane region" description="Helical" evidence="5">
    <location>
        <begin position="169"/>
        <end position="187"/>
    </location>
</feature>
<feature type="transmembrane region" description="Helical" evidence="5">
    <location>
        <begin position="105"/>
        <end position="126"/>
    </location>
</feature>
<feature type="transmembrane region" description="Helical" evidence="5">
    <location>
        <begin position="58"/>
        <end position="84"/>
    </location>
</feature>
<dbReference type="SUPFAM" id="SSF103473">
    <property type="entry name" value="MFS general substrate transporter"/>
    <property type="match status" value="1"/>
</dbReference>
<dbReference type="InterPro" id="IPR011701">
    <property type="entry name" value="MFS"/>
</dbReference>
<dbReference type="InterPro" id="IPR036259">
    <property type="entry name" value="MFS_trans_sf"/>
</dbReference>
<dbReference type="AlphaFoldDB" id="A0A5C1A1A5"/>
<comment type="subcellular location">
    <subcellularLocation>
        <location evidence="1">Membrane</location>
        <topology evidence="1">Multi-pass membrane protein</topology>
    </subcellularLocation>
</comment>
<evidence type="ECO:0000256" key="2">
    <source>
        <dbReference type="ARBA" id="ARBA00022692"/>
    </source>
</evidence>
<dbReference type="OrthoDB" id="9810941at2"/>
<dbReference type="GO" id="GO:0022857">
    <property type="term" value="F:transmembrane transporter activity"/>
    <property type="evidence" value="ECO:0007669"/>
    <property type="project" value="InterPro"/>
</dbReference>
<dbReference type="Gene3D" id="1.20.1250.20">
    <property type="entry name" value="MFS general substrate transporter like domains"/>
    <property type="match status" value="2"/>
</dbReference>
<organism evidence="6 7">
    <name type="scientific">Kushneria phosphatilytica</name>
    <dbReference type="NCBI Taxonomy" id="657387"/>
    <lineage>
        <taxon>Bacteria</taxon>
        <taxon>Pseudomonadati</taxon>
        <taxon>Pseudomonadota</taxon>
        <taxon>Gammaproteobacteria</taxon>
        <taxon>Oceanospirillales</taxon>
        <taxon>Halomonadaceae</taxon>
        <taxon>Kushneria</taxon>
    </lineage>
</organism>
<dbReference type="InterPro" id="IPR051788">
    <property type="entry name" value="MFS_Transporter"/>
</dbReference>
<dbReference type="KEGG" id="kuy:FY550_03910"/>
<name>A0A5C1A1A5_9GAMM</name>
<dbReference type="PANTHER" id="PTHR23514:SF13">
    <property type="entry name" value="INNER MEMBRANE PROTEIN YBJJ"/>
    <property type="match status" value="1"/>
</dbReference>
<keyword evidence="7" id="KW-1185">Reference proteome</keyword>
<evidence type="ECO:0000256" key="4">
    <source>
        <dbReference type="ARBA" id="ARBA00023136"/>
    </source>
</evidence>
<evidence type="ECO:0000313" key="7">
    <source>
        <dbReference type="Proteomes" id="UP000322553"/>
    </source>
</evidence>